<protein>
    <submittedName>
        <fullName evidence="1">Uncharacterized protein</fullName>
    </submittedName>
</protein>
<dbReference type="AlphaFoldDB" id="A0A486XH18"/>
<reference evidence="1" key="1">
    <citation type="submission" date="2019-04" db="EMBL/GenBank/DDBJ databases">
        <authorList>
            <person name="Brambilla D."/>
        </authorList>
    </citation>
    <scope>NUCLEOTIDE SEQUENCE</scope>
    <source>
        <strain evidence="1">BAL1</strain>
    </source>
</reference>
<organism evidence="1">
    <name type="scientific">Rheinheimera sp. BAL341</name>
    <dbReference type="NCBI Taxonomy" id="1708203"/>
    <lineage>
        <taxon>Bacteria</taxon>
        <taxon>Pseudomonadati</taxon>
        <taxon>Pseudomonadota</taxon>
        <taxon>Gammaproteobacteria</taxon>
        <taxon>Chromatiales</taxon>
        <taxon>Chromatiaceae</taxon>
        <taxon>Rheinheimera</taxon>
    </lineage>
</organism>
<proteinExistence type="predicted"/>
<name>A0A486XH18_9GAMM</name>
<evidence type="ECO:0000313" key="1">
    <source>
        <dbReference type="EMBL" id="VHN99761.1"/>
    </source>
</evidence>
<gene>
    <name evidence="1" type="ORF">BAL341_031</name>
</gene>
<sequence length="37" mass="3988">MANPSIPALVSYSSGLSVYFSQKLDVRHKAGGLFSCR</sequence>
<dbReference type="EMBL" id="CAAJGR010000079">
    <property type="protein sequence ID" value="VHN99761.1"/>
    <property type="molecule type" value="Genomic_DNA"/>
</dbReference>
<accession>A0A486XH18</accession>